<reference evidence="1" key="2">
    <citation type="journal article" date="2022" name="New Phytol.">
        <title>Evolutionary transition to the ectomycorrhizal habit in the genomes of a hyperdiverse lineage of mushroom-forming fungi.</title>
        <authorList>
            <person name="Looney B."/>
            <person name="Miyauchi S."/>
            <person name="Morin E."/>
            <person name="Drula E."/>
            <person name="Courty P.E."/>
            <person name="Kohler A."/>
            <person name="Kuo A."/>
            <person name="LaButti K."/>
            <person name="Pangilinan J."/>
            <person name="Lipzen A."/>
            <person name="Riley R."/>
            <person name="Andreopoulos W."/>
            <person name="He G."/>
            <person name="Johnson J."/>
            <person name="Nolan M."/>
            <person name="Tritt A."/>
            <person name="Barry K.W."/>
            <person name="Grigoriev I.V."/>
            <person name="Nagy L.G."/>
            <person name="Hibbett D."/>
            <person name="Henrissat B."/>
            <person name="Matheny P.B."/>
            <person name="Labbe J."/>
            <person name="Martin F.M."/>
        </authorList>
    </citation>
    <scope>NUCLEOTIDE SEQUENCE</scope>
    <source>
        <strain evidence="1">HHB10654</strain>
    </source>
</reference>
<evidence type="ECO:0000313" key="1">
    <source>
        <dbReference type="EMBL" id="KAI0056121.1"/>
    </source>
</evidence>
<dbReference type="EMBL" id="MU277271">
    <property type="protein sequence ID" value="KAI0056121.1"/>
    <property type="molecule type" value="Genomic_DNA"/>
</dbReference>
<dbReference type="Proteomes" id="UP000814140">
    <property type="component" value="Unassembled WGS sequence"/>
</dbReference>
<proteinExistence type="predicted"/>
<sequence>MNLLELYDSIRCLLEPLLAAGGPSPRKLEAALRRRDEGKRENHRACRAFRAVLAAKAIDVYSVLFGGNAREAKEIATQDQLIPFPIRIQHSVFFLPPSCVRMSPFVPDALQIKESSWCMWKACVAVSRNSPAPQSPECQKADWSLHRSACKKAVLKMIRIARTKVFAALLDEIPVPIAAAAKSCSHFNPATSSSEAPSCIMGMHTFLVHLNTDEESTFSVVDASHADQHEVRSALLDVLLAPEAWEPKRGFEAELRLLEFKLREPSRSGHVGIPVLVIDKGAHYPWNISITYAALFTVWFTICFSEVLEYFQASN</sequence>
<organism evidence="1 2">
    <name type="scientific">Artomyces pyxidatus</name>
    <dbReference type="NCBI Taxonomy" id="48021"/>
    <lineage>
        <taxon>Eukaryota</taxon>
        <taxon>Fungi</taxon>
        <taxon>Dikarya</taxon>
        <taxon>Basidiomycota</taxon>
        <taxon>Agaricomycotina</taxon>
        <taxon>Agaricomycetes</taxon>
        <taxon>Russulales</taxon>
        <taxon>Auriscalpiaceae</taxon>
        <taxon>Artomyces</taxon>
    </lineage>
</organism>
<name>A0ACB8SK83_9AGAM</name>
<reference evidence="1" key="1">
    <citation type="submission" date="2021-03" db="EMBL/GenBank/DDBJ databases">
        <authorList>
            <consortium name="DOE Joint Genome Institute"/>
            <person name="Ahrendt S."/>
            <person name="Looney B.P."/>
            <person name="Miyauchi S."/>
            <person name="Morin E."/>
            <person name="Drula E."/>
            <person name="Courty P.E."/>
            <person name="Chicoki N."/>
            <person name="Fauchery L."/>
            <person name="Kohler A."/>
            <person name="Kuo A."/>
            <person name="Labutti K."/>
            <person name="Pangilinan J."/>
            <person name="Lipzen A."/>
            <person name="Riley R."/>
            <person name="Andreopoulos W."/>
            <person name="He G."/>
            <person name="Johnson J."/>
            <person name="Barry K.W."/>
            <person name="Grigoriev I.V."/>
            <person name="Nagy L."/>
            <person name="Hibbett D."/>
            <person name="Henrissat B."/>
            <person name="Matheny P.B."/>
            <person name="Labbe J."/>
            <person name="Martin F."/>
        </authorList>
    </citation>
    <scope>NUCLEOTIDE SEQUENCE</scope>
    <source>
        <strain evidence="1">HHB10654</strain>
    </source>
</reference>
<protein>
    <submittedName>
        <fullName evidence="1">Uncharacterized protein</fullName>
    </submittedName>
</protein>
<accession>A0ACB8SK83</accession>
<keyword evidence="2" id="KW-1185">Reference proteome</keyword>
<comment type="caution">
    <text evidence="1">The sequence shown here is derived from an EMBL/GenBank/DDBJ whole genome shotgun (WGS) entry which is preliminary data.</text>
</comment>
<evidence type="ECO:0000313" key="2">
    <source>
        <dbReference type="Proteomes" id="UP000814140"/>
    </source>
</evidence>
<gene>
    <name evidence="1" type="ORF">BV25DRAFT_1842534</name>
</gene>